<evidence type="ECO:0000313" key="2">
    <source>
        <dbReference type="EnsemblPlants" id="Solyc01g058100.2.1"/>
    </source>
</evidence>
<reference evidence="2" key="1">
    <citation type="journal article" date="2012" name="Nature">
        <title>The tomato genome sequence provides insights into fleshy fruit evolution.</title>
        <authorList>
            <consortium name="Tomato Genome Consortium"/>
        </authorList>
    </citation>
    <scope>NUCLEOTIDE SEQUENCE [LARGE SCALE GENOMIC DNA]</scope>
    <source>
        <strain evidence="2">cv. Heinz 1706</strain>
    </source>
</reference>
<keyword evidence="1" id="KW-0812">Transmembrane</keyword>
<organism evidence="2">
    <name type="scientific">Solanum lycopersicum</name>
    <name type="common">Tomato</name>
    <name type="synonym">Lycopersicon esculentum</name>
    <dbReference type="NCBI Taxonomy" id="4081"/>
    <lineage>
        <taxon>Eukaryota</taxon>
        <taxon>Viridiplantae</taxon>
        <taxon>Streptophyta</taxon>
        <taxon>Embryophyta</taxon>
        <taxon>Tracheophyta</taxon>
        <taxon>Spermatophyta</taxon>
        <taxon>Magnoliopsida</taxon>
        <taxon>eudicotyledons</taxon>
        <taxon>Gunneridae</taxon>
        <taxon>Pentapetalae</taxon>
        <taxon>asterids</taxon>
        <taxon>lamiids</taxon>
        <taxon>Solanales</taxon>
        <taxon>Solanaceae</taxon>
        <taxon>Solanoideae</taxon>
        <taxon>Solaneae</taxon>
        <taxon>Solanum</taxon>
        <taxon>Solanum subgen. Lycopersicon</taxon>
    </lineage>
</organism>
<reference evidence="2" key="2">
    <citation type="submission" date="2015-06" db="UniProtKB">
        <authorList>
            <consortium name="EnsemblPlants"/>
        </authorList>
    </citation>
    <scope>IDENTIFICATION</scope>
    <source>
        <strain evidence="2">cv. Heinz 1706</strain>
    </source>
</reference>
<keyword evidence="1" id="KW-1133">Transmembrane helix</keyword>
<dbReference type="AlphaFoldDB" id="K4AW20"/>
<evidence type="ECO:0000313" key="3">
    <source>
        <dbReference type="Proteomes" id="UP000004994"/>
    </source>
</evidence>
<dbReference type="PaxDb" id="4081-Solyc01g058100.2.1"/>
<name>K4AW20_SOLLC</name>
<sequence>MYDSIKNGIFKEIHVRDYKYSSNFRFFSMDFEQFIMTGQFYILLWSHLIFLIIEMDQSVQSHDQIQC</sequence>
<evidence type="ECO:0000256" key="1">
    <source>
        <dbReference type="SAM" id="Phobius"/>
    </source>
</evidence>
<keyword evidence="1" id="KW-0472">Membrane</keyword>
<dbReference type="Proteomes" id="UP000004994">
    <property type="component" value="Chromosome 1"/>
</dbReference>
<proteinExistence type="predicted"/>
<protein>
    <submittedName>
        <fullName evidence="2">Uncharacterized protein</fullName>
    </submittedName>
</protein>
<keyword evidence="3" id="KW-1185">Reference proteome</keyword>
<dbReference type="EnsemblPlants" id="Solyc01g058100.2.1">
    <property type="protein sequence ID" value="Solyc01g058100.2.1"/>
    <property type="gene ID" value="Solyc01g058100.2"/>
</dbReference>
<dbReference type="InParanoid" id="K4AW20"/>
<feature type="transmembrane region" description="Helical" evidence="1">
    <location>
        <begin position="34"/>
        <end position="53"/>
    </location>
</feature>
<accession>K4AW20</accession>
<dbReference type="HOGENOM" id="CLU_2817340_0_0_1"/>
<dbReference type="Gramene" id="Solyc01g058100.2.1">
    <property type="protein sequence ID" value="Solyc01g058100.2.1"/>
    <property type="gene ID" value="Solyc01g058100.2"/>
</dbReference>